<sequence>MKVVISGAGIAGLTLAGRLGALGHTVEVVEKAAGPRPEGYMIDFFGPGYDTAERMGLLPRVHELGYHFIEAGYHDEHGRRRVGLSFERFARSLDGRMTSIMRPDIEHVLRTALPPGVRVRFGAAVTAVDNRADGVSVRLSDGTALDADLLVGADGIHSTVRGLVFGPEAEYFRYLGFHTAAFVFEDPEIHRLVAGRFCLTDTVGRQVGCYGLRDGRVAAFTVHRTPDPTRPDDPRAAVRAAYATLGWIVPTVLERCPPEIYYDQVAQIEMPRWSSGRVVLVGDACGAVSLLAGQGASLGMGGAFVLAENLTDLAGYERRWRPVVLDKQRIARSGARWFLPATQARLRARRVAMRLAKLPWVDRRIAVSLVGKPTALVGDQRTRSGDS</sequence>
<feature type="domain" description="FAD-binding" evidence="1">
    <location>
        <begin position="2"/>
        <end position="311"/>
    </location>
</feature>
<organism evidence="2 3">
    <name type="scientific">Saccharothrix espanaensis (strain ATCC 51144 / DSM 44229 / JCM 9112 / NBRC 15066 / NRRL 15764)</name>
    <dbReference type="NCBI Taxonomy" id="1179773"/>
    <lineage>
        <taxon>Bacteria</taxon>
        <taxon>Bacillati</taxon>
        <taxon>Actinomycetota</taxon>
        <taxon>Actinomycetes</taxon>
        <taxon>Pseudonocardiales</taxon>
        <taxon>Pseudonocardiaceae</taxon>
        <taxon>Saccharothrix</taxon>
    </lineage>
</organism>
<dbReference type="KEGG" id="sesp:BN6_42400"/>
<dbReference type="InterPro" id="IPR051704">
    <property type="entry name" value="FAD_aromatic-hydroxylase"/>
</dbReference>
<evidence type="ECO:0000313" key="2">
    <source>
        <dbReference type="EMBL" id="CCH31526.1"/>
    </source>
</evidence>
<dbReference type="RefSeq" id="WP_015101638.1">
    <property type="nucleotide sequence ID" value="NC_019673.1"/>
</dbReference>
<proteinExistence type="predicted"/>
<reference evidence="2 3" key="1">
    <citation type="journal article" date="2012" name="BMC Genomics">
        <title>Complete genome sequence of Saccharothrix espanaensis DSM 44229T and comparison to the other completely sequenced Pseudonocardiaceae.</title>
        <authorList>
            <person name="Strobel T."/>
            <person name="Al-Dilaimi A."/>
            <person name="Blom J."/>
            <person name="Gessner A."/>
            <person name="Kalinowski J."/>
            <person name="Luzhetska M."/>
            <person name="Puhler A."/>
            <person name="Szczepanowski R."/>
            <person name="Bechthold A."/>
            <person name="Ruckert C."/>
        </authorList>
    </citation>
    <scope>NUCLEOTIDE SEQUENCE [LARGE SCALE GENOMIC DNA]</scope>
    <source>
        <strain evidence="3">ATCC 51144 / DSM 44229 / JCM 9112 / NBRC 15066 / NRRL 15764</strain>
    </source>
</reference>
<evidence type="ECO:0000259" key="1">
    <source>
        <dbReference type="Pfam" id="PF01494"/>
    </source>
</evidence>
<dbReference type="Proteomes" id="UP000006281">
    <property type="component" value="Chromosome"/>
</dbReference>
<dbReference type="GO" id="GO:0071949">
    <property type="term" value="F:FAD binding"/>
    <property type="evidence" value="ECO:0007669"/>
    <property type="project" value="InterPro"/>
</dbReference>
<gene>
    <name evidence="2" type="ordered locus">BN6_42400</name>
</gene>
<dbReference type="HOGENOM" id="CLU_009665_1_0_11"/>
<dbReference type="Pfam" id="PF01494">
    <property type="entry name" value="FAD_binding_3"/>
    <property type="match status" value="1"/>
</dbReference>
<evidence type="ECO:0000313" key="3">
    <source>
        <dbReference type="Proteomes" id="UP000006281"/>
    </source>
</evidence>
<keyword evidence="3" id="KW-1185">Reference proteome</keyword>
<dbReference type="InterPro" id="IPR036188">
    <property type="entry name" value="FAD/NAD-bd_sf"/>
</dbReference>
<dbReference type="BioCyc" id="SESP1179773:BN6_RS20525-MONOMER"/>
<dbReference type="PANTHER" id="PTHR46865:SF8">
    <property type="entry name" value="POSSIBLE OXIDOREDUCTASE"/>
    <property type="match status" value="1"/>
</dbReference>
<accession>K0JZL0</accession>
<dbReference type="PANTHER" id="PTHR46865">
    <property type="entry name" value="OXIDOREDUCTASE-RELATED"/>
    <property type="match status" value="1"/>
</dbReference>
<dbReference type="STRING" id="1179773.BN6_42400"/>
<keyword evidence="2" id="KW-0503">Monooxygenase</keyword>
<dbReference type="Gene3D" id="3.50.50.60">
    <property type="entry name" value="FAD/NAD(P)-binding domain"/>
    <property type="match status" value="1"/>
</dbReference>
<dbReference type="GO" id="GO:0004497">
    <property type="term" value="F:monooxygenase activity"/>
    <property type="evidence" value="ECO:0007669"/>
    <property type="project" value="UniProtKB-KW"/>
</dbReference>
<protein>
    <submittedName>
        <fullName evidence="2">Monooxygenase, FAD-binding protein</fullName>
    </submittedName>
</protein>
<dbReference type="SUPFAM" id="SSF51905">
    <property type="entry name" value="FAD/NAD(P)-binding domain"/>
    <property type="match status" value="1"/>
</dbReference>
<dbReference type="eggNOG" id="COG0654">
    <property type="taxonomic scope" value="Bacteria"/>
</dbReference>
<dbReference type="Gene3D" id="3.30.9.10">
    <property type="entry name" value="D-Amino Acid Oxidase, subunit A, domain 2"/>
    <property type="match status" value="1"/>
</dbReference>
<dbReference type="OrthoDB" id="3356051at2"/>
<dbReference type="InterPro" id="IPR002938">
    <property type="entry name" value="FAD-bd"/>
</dbReference>
<dbReference type="PRINTS" id="PR00420">
    <property type="entry name" value="RNGMNOXGNASE"/>
</dbReference>
<dbReference type="PATRIC" id="fig|1179773.3.peg.4243"/>
<keyword evidence="2" id="KW-0560">Oxidoreductase</keyword>
<dbReference type="AlphaFoldDB" id="K0JZL0"/>
<name>K0JZL0_SACES</name>
<dbReference type="EMBL" id="HE804045">
    <property type="protein sequence ID" value="CCH31526.1"/>
    <property type="molecule type" value="Genomic_DNA"/>
</dbReference>